<sequence length="278" mass="31055">MLFAINRFHLFVLITWQFSIFFASQQIFPIFSNYVPEWQCGGEFGWICGKTAYLASLFSQIQFAGVLCGTFSFGAISDVFGRRPVAIVALSIGVFTNFITGLAPTWQILLAIRFFVGLSVGGTLVVVCTFGVARLLMTLICMVFPEWRASSIACAITALPALLIVIFVFPESPTWLHNKGRLEDMRNAEKYIARFAGVEYVPVVHKKIEHNKTLCEMLHTGGLHKRLFVLWTMWFVASICGYATDLNSNTISGDFFLNQIIFSILIAVSKMVRLTSSA</sequence>
<keyword evidence="6" id="KW-0732">Signal</keyword>
<feature type="transmembrane region" description="Helical" evidence="5">
    <location>
        <begin position="53"/>
        <end position="73"/>
    </location>
</feature>
<protein>
    <submittedName>
        <fullName evidence="9">MFS domain-containing protein</fullName>
    </submittedName>
</protein>
<dbReference type="InterPro" id="IPR005828">
    <property type="entry name" value="MFS_sugar_transport-like"/>
</dbReference>
<evidence type="ECO:0000313" key="9">
    <source>
        <dbReference type="WBParaSite" id="HPBE_0000073401-mRNA-1"/>
    </source>
</evidence>
<evidence type="ECO:0000256" key="3">
    <source>
        <dbReference type="ARBA" id="ARBA00022989"/>
    </source>
</evidence>
<keyword evidence="4 5" id="KW-0472">Membrane</keyword>
<evidence type="ECO:0000313" key="8">
    <source>
        <dbReference type="Proteomes" id="UP000050761"/>
    </source>
</evidence>
<name>A0A183F3J2_HELPZ</name>
<feature type="transmembrane region" description="Helical" evidence="5">
    <location>
        <begin position="149"/>
        <end position="169"/>
    </location>
</feature>
<dbReference type="GO" id="GO:0016020">
    <property type="term" value="C:membrane"/>
    <property type="evidence" value="ECO:0007669"/>
    <property type="project" value="UniProtKB-SubCell"/>
</dbReference>
<dbReference type="InterPro" id="IPR036259">
    <property type="entry name" value="MFS_trans_sf"/>
</dbReference>
<feature type="transmembrane region" description="Helical" evidence="5">
    <location>
        <begin position="227"/>
        <end position="243"/>
    </location>
</feature>
<dbReference type="SUPFAM" id="SSF103473">
    <property type="entry name" value="MFS general substrate transporter"/>
    <property type="match status" value="1"/>
</dbReference>
<reference evidence="9" key="2">
    <citation type="submission" date="2019-09" db="UniProtKB">
        <authorList>
            <consortium name="WormBaseParasite"/>
        </authorList>
    </citation>
    <scope>IDENTIFICATION</scope>
</reference>
<dbReference type="Pfam" id="PF00083">
    <property type="entry name" value="Sugar_tr"/>
    <property type="match status" value="2"/>
</dbReference>
<reference evidence="7 8" key="1">
    <citation type="submission" date="2018-11" db="EMBL/GenBank/DDBJ databases">
        <authorList>
            <consortium name="Pathogen Informatics"/>
        </authorList>
    </citation>
    <scope>NUCLEOTIDE SEQUENCE [LARGE SCALE GENOMIC DNA]</scope>
</reference>
<dbReference type="AlphaFoldDB" id="A0A183F3J2"/>
<dbReference type="GO" id="GO:0022857">
    <property type="term" value="F:transmembrane transporter activity"/>
    <property type="evidence" value="ECO:0007669"/>
    <property type="project" value="InterPro"/>
</dbReference>
<proteinExistence type="predicted"/>
<dbReference type="Proteomes" id="UP000050761">
    <property type="component" value="Unassembled WGS sequence"/>
</dbReference>
<evidence type="ECO:0000256" key="6">
    <source>
        <dbReference type="SAM" id="SignalP"/>
    </source>
</evidence>
<dbReference type="OrthoDB" id="5296287at2759"/>
<dbReference type="Gene3D" id="1.20.1250.20">
    <property type="entry name" value="MFS general substrate transporter like domains"/>
    <property type="match status" value="1"/>
</dbReference>
<feature type="transmembrane region" description="Helical" evidence="5">
    <location>
        <begin position="85"/>
        <end position="106"/>
    </location>
</feature>
<organism evidence="8 9">
    <name type="scientific">Heligmosomoides polygyrus</name>
    <name type="common">Parasitic roundworm</name>
    <dbReference type="NCBI Taxonomy" id="6339"/>
    <lineage>
        <taxon>Eukaryota</taxon>
        <taxon>Metazoa</taxon>
        <taxon>Ecdysozoa</taxon>
        <taxon>Nematoda</taxon>
        <taxon>Chromadorea</taxon>
        <taxon>Rhabditida</taxon>
        <taxon>Rhabditina</taxon>
        <taxon>Rhabditomorpha</taxon>
        <taxon>Strongyloidea</taxon>
        <taxon>Heligmosomidae</taxon>
        <taxon>Heligmosomoides</taxon>
    </lineage>
</organism>
<keyword evidence="2 5" id="KW-0812">Transmembrane</keyword>
<evidence type="ECO:0000256" key="4">
    <source>
        <dbReference type="ARBA" id="ARBA00023136"/>
    </source>
</evidence>
<keyword evidence="3 5" id="KW-1133">Transmembrane helix</keyword>
<gene>
    <name evidence="7" type="ORF">HPBE_LOCUS735</name>
</gene>
<evidence type="ECO:0000256" key="2">
    <source>
        <dbReference type="ARBA" id="ARBA00022692"/>
    </source>
</evidence>
<evidence type="ECO:0000256" key="1">
    <source>
        <dbReference type="ARBA" id="ARBA00004141"/>
    </source>
</evidence>
<feature type="transmembrane region" description="Helical" evidence="5">
    <location>
        <begin position="112"/>
        <end position="137"/>
    </location>
</feature>
<comment type="subcellular location">
    <subcellularLocation>
        <location evidence="1">Membrane</location>
        <topology evidence="1">Multi-pass membrane protein</topology>
    </subcellularLocation>
</comment>
<keyword evidence="8" id="KW-1185">Reference proteome</keyword>
<feature type="chain" id="PRO_5044551224" evidence="6">
    <location>
        <begin position="25"/>
        <end position="278"/>
    </location>
</feature>
<evidence type="ECO:0000313" key="7">
    <source>
        <dbReference type="EMBL" id="VDO19117.1"/>
    </source>
</evidence>
<dbReference type="PANTHER" id="PTHR24064">
    <property type="entry name" value="SOLUTE CARRIER FAMILY 22 MEMBER"/>
    <property type="match status" value="1"/>
</dbReference>
<evidence type="ECO:0000256" key="5">
    <source>
        <dbReference type="SAM" id="Phobius"/>
    </source>
</evidence>
<dbReference type="WBParaSite" id="HPBE_0000073401-mRNA-1">
    <property type="protein sequence ID" value="HPBE_0000073401-mRNA-1"/>
    <property type="gene ID" value="HPBE_0000073401"/>
</dbReference>
<accession>A0A183F3J2</accession>
<dbReference type="EMBL" id="UZAH01000604">
    <property type="protein sequence ID" value="VDO19117.1"/>
    <property type="molecule type" value="Genomic_DNA"/>
</dbReference>
<accession>A0A3P7U9M1</accession>
<feature type="transmembrane region" description="Helical" evidence="5">
    <location>
        <begin position="255"/>
        <end position="272"/>
    </location>
</feature>
<feature type="signal peptide" evidence="6">
    <location>
        <begin position="1"/>
        <end position="24"/>
    </location>
</feature>